<dbReference type="InterPro" id="IPR010096">
    <property type="entry name" value="NADH-Q_OxRdtase_suN/2"/>
</dbReference>
<feature type="transmembrane region" description="Helical" evidence="5">
    <location>
        <begin position="480"/>
        <end position="498"/>
    </location>
</feature>
<comment type="catalytic activity">
    <reaction evidence="5">
        <text>a quinone + NADH + 5 H(+)(in) = a quinol + NAD(+) + 4 H(+)(out)</text>
        <dbReference type="Rhea" id="RHEA:57888"/>
        <dbReference type="ChEBI" id="CHEBI:15378"/>
        <dbReference type="ChEBI" id="CHEBI:24646"/>
        <dbReference type="ChEBI" id="CHEBI:57540"/>
        <dbReference type="ChEBI" id="CHEBI:57945"/>
        <dbReference type="ChEBI" id="CHEBI:132124"/>
    </reaction>
</comment>
<keyword evidence="5" id="KW-1278">Translocase</keyword>
<keyword evidence="5" id="KW-0520">NAD</keyword>
<comment type="similarity">
    <text evidence="5">Belongs to the complex I subunit 2 family.</text>
</comment>
<dbReference type="GO" id="GO:0050136">
    <property type="term" value="F:NADH dehydrogenase (quinone) (non-electrogenic) activity"/>
    <property type="evidence" value="ECO:0007669"/>
    <property type="project" value="UniProtKB-UniRule"/>
</dbReference>
<comment type="function">
    <text evidence="5">NDH-1 shuttles electrons from NADH, via FMN and iron-sulfur (Fe-S) centers, to quinones in the respiratory chain. The immediate electron acceptor for the enzyme in this species is believed to be a menaquinone. Couples the redox reaction to proton translocation (for every two electrons transferred, four hydrogen ions are translocated across the cytoplasmic membrane), and thus conserves the redox energy in a proton gradient.</text>
</comment>
<keyword evidence="5" id="KW-1003">Cell membrane</keyword>
<dbReference type="AlphaFoldDB" id="A0A841EDY6"/>
<dbReference type="InterPro" id="IPR001750">
    <property type="entry name" value="ND/Mrp_TM"/>
</dbReference>
<dbReference type="EC" id="7.1.1.-" evidence="5"/>
<evidence type="ECO:0000256" key="5">
    <source>
        <dbReference type="HAMAP-Rule" id="MF_00445"/>
    </source>
</evidence>
<dbReference type="Proteomes" id="UP000524404">
    <property type="component" value="Unassembled WGS sequence"/>
</dbReference>
<evidence type="ECO:0000256" key="2">
    <source>
        <dbReference type="ARBA" id="ARBA00022692"/>
    </source>
</evidence>
<protein>
    <recommendedName>
        <fullName evidence="5">NADH-quinone oxidoreductase subunit N</fullName>
        <ecNumber evidence="5">7.1.1.-</ecNumber>
    </recommendedName>
    <alternativeName>
        <fullName evidence="5">NADH dehydrogenase I subunit N</fullName>
    </alternativeName>
    <alternativeName>
        <fullName evidence="5">NDH-1 subunit N</fullName>
    </alternativeName>
</protein>
<feature type="transmembrane region" description="Helical" evidence="5">
    <location>
        <begin position="103"/>
        <end position="122"/>
    </location>
</feature>
<feature type="transmembrane region" description="Helical" evidence="5">
    <location>
        <begin position="226"/>
        <end position="251"/>
    </location>
</feature>
<dbReference type="GO" id="GO:0008137">
    <property type="term" value="F:NADH dehydrogenase (ubiquinone) activity"/>
    <property type="evidence" value="ECO:0007669"/>
    <property type="project" value="InterPro"/>
</dbReference>
<dbReference type="PANTHER" id="PTHR22773">
    <property type="entry name" value="NADH DEHYDROGENASE"/>
    <property type="match status" value="1"/>
</dbReference>
<evidence type="ECO:0000256" key="4">
    <source>
        <dbReference type="ARBA" id="ARBA00023136"/>
    </source>
</evidence>
<keyword evidence="4 5" id="KW-0472">Membrane</keyword>
<feature type="transmembrane region" description="Helical" evidence="5">
    <location>
        <begin position="437"/>
        <end position="459"/>
    </location>
</feature>
<dbReference type="GO" id="GO:0042773">
    <property type="term" value="P:ATP synthesis coupled electron transport"/>
    <property type="evidence" value="ECO:0007669"/>
    <property type="project" value="InterPro"/>
</dbReference>
<accession>A0A841EDY6</accession>
<keyword evidence="9" id="KW-1185">Reference proteome</keyword>
<dbReference type="GO" id="GO:0048038">
    <property type="term" value="F:quinone binding"/>
    <property type="evidence" value="ECO:0007669"/>
    <property type="project" value="UniProtKB-KW"/>
</dbReference>
<keyword evidence="5" id="KW-0813">Transport</keyword>
<comment type="subcellular location">
    <subcellularLocation>
        <location evidence="5">Cell membrane</location>
        <topology evidence="5">Multi-pass membrane protein</topology>
    </subcellularLocation>
    <subcellularLocation>
        <location evidence="1">Endomembrane system</location>
        <topology evidence="1">Multi-pass membrane protein</topology>
    </subcellularLocation>
    <subcellularLocation>
        <location evidence="6">Membrane</location>
        <topology evidence="6">Multi-pass membrane protein</topology>
    </subcellularLocation>
</comment>
<feature type="transmembrane region" description="Helical" evidence="5">
    <location>
        <begin position="263"/>
        <end position="284"/>
    </location>
</feature>
<feature type="transmembrane region" description="Helical" evidence="5">
    <location>
        <begin position="20"/>
        <end position="42"/>
    </location>
</feature>
<sequence length="508" mass="56203">MTKKIYLADLLEHILESLNIISPEVFLGAVFLLLIIAELFLYKYASQKTDLSESTNENTYQNTLWGITLISVLIALNQVILQFSNTNDTFLFGEMLILDSKAIFFKALNTLSVFFLLAHIYVSKRKYAGEFYPLVISVLIGLNLMTMSVNLLMIYLSIEIVSISSYILTAFNKTRKAAEGGLKYILFGAAASAVMLYGMSLLYGMTGTLNIASPDFSRGIAQTDNIASTIAIVLTLCGFLFKISASPFHIWTPDVYQSAPTPIVAFFAVAPKIAAFLVIIRFYSAVPNDLQVLTAVIALASITFGNFSALWQKDTKRLLAYSTIAHTGFMLIGLVTLSELGVKSVVFYLIVSLFTNFSAFLLIDLAANRTGNDVPESTSKFAIDNFKGLGRINPLFGILVVIVMISLAGLPPTAGFFAKLNVFSALWEAYQLSGRQILLLLFAFGLLNTVISLFFYLKIPFLMFFKESEEGQTFQLSTEQLALAILLVLPILLLFFKADWLMNIISQL</sequence>
<evidence type="ECO:0000256" key="3">
    <source>
        <dbReference type="ARBA" id="ARBA00022989"/>
    </source>
</evidence>
<dbReference type="RefSeq" id="WP_184128313.1">
    <property type="nucleotide sequence ID" value="NZ_JACHKT010000001.1"/>
</dbReference>
<dbReference type="EMBL" id="JACHKT010000001">
    <property type="protein sequence ID" value="MBB6001402.1"/>
    <property type="molecule type" value="Genomic_DNA"/>
</dbReference>
<feature type="transmembrane region" description="Helical" evidence="5">
    <location>
        <begin position="395"/>
        <end position="417"/>
    </location>
</feature>
<gene>
    <name evidence="5" type="primary">nuoN</name>
    <name evidence="8" type="ORF">HNP25_000041</name>
</gene>
<keyword evidence="5" id="KW-0874">Quinone</keyword>
<keyword evidence="3 5" id="KW-1133">Transmembrane helix</keyword>
<proteinExistence type="inferred from homology"/>
<dbReference type="NCBIfam" id="TIGR01770">
    <property type="entry name" value="NDH_I_N"/>
    <property type="match status" value="1"/>
</dbReference>
<feature type="transmembrane region" description="Helical" evidence="5">
    <location>
        <begin position="318"/>
        <end position="338"/>
    </location>
</feature>
<dbReference type="GO" id="GO:0012505">
    <property type="term" value="C:endomembrane system"/>
    <property type="evidence" value="ECO:0007669"/>
    <property type="project" value="UniProtKB-SubCell"/>
</dbReference>
<evidence type="ECO:0000313" key="9">
    <source>
        <dbReference type="Proteomes" id="UP000524404"/>
    </source>
</evidence>
<dbReference type="GO" id="GO:0005886">
    <property type="term" value="C:plasma membrane"/>
    <property type="evidence" value="ECO:0007669"/>
    <property type="project" value="UniProtKB-SubCell"/>
</dbReference>
<name>A0A841EDY6_9BACT</name>
<organism evidence="8 9">
    <name type="scientific">Arcicella rosea</name>
    <dbReference type="NCBI Taxonomy" id="502909"/>
    <lineage>
        <taxon>Bacteria</taxon>
        <taxon>Pseudomonadati</taxon>
        <taxon>Bacteroidota</taxon>
        <taxon>Cytophagia</taxon>
        <taxon>Cytophagales</taxon>
        <taxon>Flectobacillaceae</taxon>
        <taxon>Arcicella</taxon>
    </lineage>
</organism>
<evidence type="ECO:0000259" key="7">
    <source>
        <dbReference type="Pfam" id="PF00361"/>
    </source>
</evidence>
<evidence type="ECO:0000313" key="8">
    <source>
        <dbReference type="EMBL" id="MBB6001402.1"/>
    </source>
</evidence>
<keyword evidence="2 5" id="KW-0812">Transmembrane</keyword>
<feature type="transmembrane region" description="Helical" evidence="5">
    <location>
        <begin position="63"/>
        <end position="83"/>
    </location>
</feature>
<feature type="transmembrane region" description="Helical" evidence="5">
    <location>
        <begin position="290"/>
        <end position="311"/>
    </location>
</feature>
<evidence type="ECO:0000256" key="6">
    <source>
        <dbReference type="RuleBase" id="RU000320"/>
    </source>
</evidence>
<evidence type="ECO:0000256" key="1">
    <source>
        <dbReference type="ARBA" id="ARBA00004127"/>
    </source>
</evidence>
<feature type="transmembrane region" description="Helical" evidence="5">
    <location>
        <begin position="184"/>
        <end position="206"/>
    </location>
</feature>
<dbReference type="HAMAP" id="MF_00445">
    <property type="entry name" value="NDH1_NuoN_1"/>
    <property type="match status" value="1"/>
</dbReference>
<comment type="caution">
    <text evidence="8">The sequence shown here is derived from an EMBL/GenBank/DDBJ whole genome shotgun (WGS) entry which is preliminary data.</text>
</comment>
<feature type="transmembrane region" description="Helical" evidence="5">
    <location>
        <begin position="344"/>
        <end position="363"/>
    </location>
</feature>
<dbReference type="Pfam" id="PF00361">
    <property type="entry name" value="Proton_antipo_M"/>
    <property type="match status" value="1"/>
</dbReference>
<feature type="domain" description="NADH:quinone oxidoreductase/Mrp antiporter transmembrane" evidence="7">
    <location>
        <begin position="148"/>
        <end position="433"/>
    </location>
</feature>
<feature type="transmembrane region" description="Helical" evidence="5">
    <location>
        <begin position="129"/>
        <end position="146"/>
    </location>
</feature>
<comment type="subunit">
    <text evidence="5">NDH-1 is composed of 14 different subunits. Subunits NuoA, H, J, K, L, M, N constitute the membrane sector of the complex.</text>
</comment>
<reference evidence="8 9" key="1">
    <citation type="submission" date="2020-08" db="EMBL/GenBank/DDBJ databases">
        <title>Functional genomics of gut bacteria from endangered species of beetles.</title>
        <authorList>
            <person name="Carlos-Shanley C."/>
        </authorList>
    </citation>
    <scope>NUCLEOTIDE SEQUENCE [LARGE SCALE GENOMIC DNA]</scope>
    <source>
        <strain evidence="8 9">S00070</strain>
    </source>
</reference>